<dbReference type="NCBIfam" id="NF041259">
    <property type="entry name" value="mono_DmmA_fam"/>
    <property type="match status" value="1"/>
</dbReference>
<evidence type="ECO:0000259" key="7">
    <source>
        <dbReference type="Pfam" id="PF22289"/>
    </source>
</evidence>
<evidence type="ECO:0000259" key="8">
    <source>
        <dbReference type="Pfam" id="PF22290"/>
    </source>
</evidence>
<keyword evidence="1" id="KW-0285">Flavoprotein</keyword>
<protein>
    <submittedName>
        <fullName evidence="9">Uncharacterized protein</fullName>
    </submittedName>
</protein>
<reference evidence="9 10" key="1">
    <citation type="submission" date="2017-06" db="EMBL/GenBank/DDBJ databases">
        <title>Azoarcus.</title>
        <authorList>
            <person name="Woo J.-H."/>
            <person name="Kim H.-S."/>
        </authorList>
    </citation>
    <scope>NUCLEOTIDE SEQUENCE [LARGE SCALE GENOMIC DNA]</scope>
    <source>
        <strain evidence="9 10">TSPY31</strain>
    </source>
</reference>
<keyword evidence="6" id="KW-0411">Iron-sulfur</keyword>
<feature type="domain" description="Dimethylamine monooxygenase subunit DmmA-like C-terminal" evidence="7">
    <location>
        <begin position="135"/>
        <end position="178"/>
    </location>
</feature>
<evidence type="ECO:0000256" key="5">
    <source>
        <dbReference type="ARBA" id="ARBA00023004"/>
    </source>
</evidence>
<keyword evidence="2" id="KW-0001">2Fe-2S</keyword>
<keyword evidence="4" id="KW-0560">Oxidoreductase</keyword>
<dbReference type="GO" id="GO:0016491">
    <property type="term" value="F:oxidoreductase activity"/>
    <property type="evidence" value="ECO:0007669"/>
    <property type="project" value="UniProtKB-KW"/>
</dbReference>
<dbReference type="InterPro" id="IPR048037">
    <property type="entry name" value="DmmA-like_C"/>
</dbReference>
<evidence type="ECO:0000256" key="3">
    <source>
        <dbReference type="ARBA" id="ARBA00022723"/>
    </source>
</evidence>
<evidence type="ECO:0000256" key="1">
    <source>
        <dbReference type="ARBA" id="ARBA00022630"/>
    </source>
</evidence>
<name>A0A2U8GSI2_9RHOO</name>
<gene>
    <name evidence="9" type="ORF">CEW83_16690</name>
</gene>
<accession>A0A2U8GSI2</accession>
<organism evidence="9 10">
    <name type="scientific">Parazoarcus communis</name>
    <dbReference type="NCBI Taxonomy" id="41977"/>
    <lineage>
        <taxon>Bacteria</taxon>
        <taxon>Pseudomonadati</taxon>
        <taxon>Pseudomonadota</taxon>
        <taxon>Betaproteobacteria</taxon>
        <taxon>Rhodocyclales</taxon>
        <taxon>Zoogloeaceae</taxon>
        <taxon>Parazoarcus</taxon>
    </lineage>
</organism>
<evidence type="ECO:0000313" key="9">
    <source>
        <dbReference type="EMBL" id="AWI76647.1"/>
    </source>
</evidence>
<dbReference type="GO" id="GO:0046872">
    <property type="term" value="F:metal ion binding"/>
    <property type="evidence" value="ECO:0007669"/>
    <property type="project" value="UniProtKB-KW"/>
</dbReference>
<dbReference type="GO" id="GO:0051537">
    <property type="term" value="F:2 iron, 2 sulfur cluster binding"/>
    <property type="evidence" value="ECO:0007669"/>
    <property type="project" value="UniProtKB-KW"/>
</dbReference>
<evidence type="ECO:0000313" key="10">
    <source>
        <dbReference type="Proteomes" id="UP000244930"/>
    </source>
</evidence>
<keyword evidence="3" id="KW-0479">Metal-binding</keyword>
<dbReference type="InterPro" id="IPR054582">
    <property type="entry name" value="DmmA-like_N"/>
</dbReference>
<dbReference type="Proteomes" id="UP000244930">
    <property type="component" value="Chromosome"/>
</dbReference>
<dbReference type="KEGG" id="acom:CEW83_16690"/>
<proteinExistence type="predicted"/>
<dbReference type="EMBL" id="CP022187">
    <property type="protein sequence ID" value="AWI76647.1"/>
    <property type="molecule type" value="Genomic_DNA"/>
</dbReference>
<keyword evidence="10" id="KW-1185">Reference proteome</keyword>
<sequence length="196" mass="21104">MADMMQSQIVSRPRYRELAAEDTAGVHLLIVEGDTLAPGQMAALAAAFAPVAARLQTWLVSAPATALAPGKVCKLQTVEEAAAAIEAMPEGFGIADRLYLQGTEPFMWSLATVAGRAGLSPSQIRMQHAGSLKRRVWCTHCHQTTENVTTNIVTCTGCGRELLVRDHFSRRLGAFMGVMVDAEAPGEVPKREEVFP</sequence>
<dbReference type="AlphaFoldDB" id="A0A2U8GSI2"/>
<feature type="domain" description="Dimethylamine monooxygenase subunit DmmA-like N-terminal" evidence="8">
    <location>
        <begin position="8"/>
        <end position="124"/>
    </location>
</feature>
<evidence type="ECO:0000256" key="2">
    <source>
        <dbReference type="ARBA" id="ARBA00022714"/>
    </source>
</evidence>
<dbReference type="Pfam" id="PF22289">
    <property type="entry name" value="DmmA-like_C"/>
    <property type="match status" value="1"/>
</dbReference>
<evidence type="ECO:0000256" key="6">
    <source>
        <dbReference type="ARBA" id="ARBA00023014"/>
    </source>
</evidence>
<evidence type="ECO:0000256" key="4">
    <source>
        <dbReference type="ARBA" id="ARBA00023002"/>
    </source>
</evidence>
<dbReference type="Pfam" id="PF22290">
    <property type="entry name" value="DmmA-like_N"/>
    <property type="match status" value="1"/>
</dbReference>
<keyword evidence="5" id="KW-0408">Iron</keyword>